<sequence length="202" mass="21538">MRRTAEDAAATRVALLDAALAVIARDGYPATRLEEVAKHAGVTRGALYHHFSGKAELFDAAVAARWAEVAVEVFGDLDGTEPALRRLERFVAGYARRARSEPRFRELLTVVVLRTGSRPELAPGLREKQQATDLWLEALLPTLAEAEAAGELRAGLDARAAAGDVLTALYGVTVLCALPDGADTGLVDAGRLARTIVRGLGR</sequence>
<evidence type="ECO:0000256" key="2">
    <source>
        <dbReference type="ARBA" id="ARBA00023125"/>
    </source>
</evidence>
<feature type="domain" description="HTH tetR-type" evidence="5">
    <location>
        <begin position="9"/>
        <end position="69"/>
    </location>
</feature>
<accession>A0A239DWN5</accession>
<evidence type="ECO:0000259" key="5">
    <source>
        <dbReference type="PROSITE" id="PS50977"/>
    </source>
</evidence>
<protein>
    <submittedName>
        <fullName evidence="6">Transcriptional regulator, TetR family</fullName>
    </submittedName>
</protein>
<keyword evidence="3" id="KW-0804">Transcription</keyword>
<keyword evidence="1" id="KW-0805">Transcription regulation</keyword>
<dbReference type="GO" id="GO:0003677">
    <property type="term" value="F:DNA binding"/>
    <property type="evidence" value="ECO:0007669"/>
    <property type="project" value="UniProtKB-UniRule"/>
</dbReference>
<dbReference type="PANTHER" id="PTHR47506:SF1">
    <property type="entry name" value="HTH-TYPE TRANSCRIPTIONAL REGULATOR YJDC"/>
    <property type="match status" value="1"/>
</dbReference>
<name>A0A239DWN5_9ACTN</name>
<dbReference type="Gene3D" id="1.10.357.10">
    <property type="entry name" value="Tetracycline Repressor, domain 2"/>
    <property type="match status" value="1"/>
</dbReference>
<dbReference type="InterPro" id="IPR001647">
    <property type="entry name" value="HTH_TetR"/>
</dbReference>
<feature type="DNA-binding region" description="H-T-H motif" evidence="4">
    <location>
        <begin position="32"/>
        <end position="51"/>
    </location>
</feature>
<dbReference type="OrthoDB" id="4541465at2"/>
<dbReference type="InterPro" id="IPR036271">
    <property type="entry name" value="Tet_transcr_reg_TetR-rel_C_sf"/>
</dbReference>
<dbReference type="Proteomes" id="UP000198415">
    <property type="component" value="Unassembled WGS sequence"/>
</dbReference>
<organism evidence="6 7">
    <name type="scientific">Actinoplanes regularis</name>
    <dbReference type="NCBI Taxonomy" id="52697"/>
    <lineage>
        <taxon>Bacteria</taxon>
        <taxon>Bacillati</taxon>
        <taxon>Actinomycetota</taxon>
        <taxon>Actinomycetes</taxon>
        <taxon>Micromonosporales</taxon>
        <taxon>Micromonosporaceae</taxon>
        <taxon>Actinoplanes</taxon>
    </lineage>
</organism>
<dbReference type="SUPFAM" id="SSF46689">
    <property type="entry name" value="Homeodomain-like"/>
    <property type="match status" value="1"/>
</dbReference>
<dbReference type="PROSITE" id="PS50977">
    <property type="entry name" value="HTH_TETR_2"/>
    <property type="match status" value="1"/>
</dbReference>
<proteinExistence type="predicted"/>
<keyword evidence="7" id="KW-1185">Reference proteome</keyword>
<dbReference type="PANTHER" id="PTHR47506">
    <property type="entry name" value="TRANSCRIPTIONAL REGULATORY PROTEIN"/>
    <property type="match status" value="1"/>
</dbReference>
<dbReference type="EMBL" id="FZNR01000014">
    <property type="protein sequence ID" value="SNS36112.1"/>
    <property type="molecule type" value="Genomic_DNA"/>
</dbReference>
<reference evidence="6 7" key="1">
    <citation type="submission" date="2017-06" db="EMBL/GenBank/DDBJ databases">
        <authorList>
            <person name="Kim H.J."/>
            <person name="Triplett B.A."/>
        </authorList>
    </citation>
    <scope>NUCLEOTIDE SEQUENCE [LARGE SCALE GENOMIC DNA]</scope>
    <source>
        <strain evidence="6 7">DSM 43151</strain>
    </source>
</reference>
<gene>
    <name evidence="6" type="ORF">SAMN06264365_114106</name>
</gene>
<dbReference type="SUPFAM" id="SSF48498">
    <property type="entry name" value="Tetracyclin repressor-like, C-terminal domain"/>
    <property type="match status" value="1"/>
</dbReference>
<dbReference type="Pfam" id="PF00440">
    <property type="entry name" value="TetR_N"/>
    <property type="match status" value="1"/>
</dbReference>
<dbReference type="RefSeq" id="WP_089296631.1">
    <property type="nucleotide sequence ID" value="NZ_BOMU01000070.1"/>
</dbReference>
<dbReference type="PRINTS" id="PR00455">
    <property type="entry name" value="HTHTETR"/>
</dbReference>
<evidence type="ECO:0000256" key="4">
    <source>
        <dbReference type="PROSITE-ProRule" id="PRU00335"/>
    </source>
</evidence>
<dbReference type="InterPro" id="IPR009057">
    <property type="entry name" value="Homeodomain-like_sf"/>
</dbReference>
<evidence type="ECO:0000313" key="6">
    <source>
        <dbReference type="EMBL" id="SNS36112.1"/>
    </source>
</evidence>
<evidence type="ECO:0000313" key="7">
    <source>
        <dbReference type="Proteomes" id="UP000198415"/>
    </source>
</evidence>
<keyword evidence="2 4" id="KW-0238">DNA-binding</keyword>
<evidence type="ECO:0000256" key="3">
    <source>
        <dbReference type="ARBA" id="ARBA00023163"/>
    </source>
</evidence>
<evidence type="ECO:0000256" key="1">
    <source>
        <dbReference type="ARBA" id="ARBA00023015"/>
    </source>
</evidence>
<dbReference type="AlphaFoldDB" id="A0A239DWN5"/>